<sequence>MTRPPGTWCCGATAGRVAGAALALHALAALAVAPALAQPAVPPAAGAHPTTTLRLARVFGEHMVLQRGQPIALWGWAAPGHQVIATLAGHSSQARVARDGRWRLQLPALPAGGPHRLDVRAKGPAGQGAETLQLNDLLIGDVWLAGGQSNMAWPLAESQDGVAEAAAADAPSLREMRVPNVAALRPQADLPDGARWQVDSPATAGGFSAVGWHFARRWQATQPRLADGQPVPVGLITTAWNGSHLETWLPREAALRRPDLADAVRATPAEASEFRRARLAALGAVVQRWQPGLPWQDVDSRDWMSPTLDDGAWPQLQTPGPWEGQGLPGVDGVVWLRRSVTLSAEQVTGAAQLSLGAVDDCDDTYVNGQRVGGQCGWDLPRRYTLPPGLLKPGRNVLAVRVTDTGGGGGLHGDAALLRLDTHAAPVPLAGAWRARVAQLAVADAPTANDAPALAHNAIHQPLQGLPLRGVLWYQGESNVPRAAAYASLLRDFITDWRQRWGQPALPFYWVQLAAFRPLADNDVNRAPWAELREAQRQALALPHTGMAVATDVGDELDIHPRDKRTVGQRLAALALHDAGLGPRGAEAPTGPQLRDVQRQGHTLVARFTHTAGGLATRPAGSALQGLSIAGVDGRFVPAQGRIDAEKGDRLIAWSDAVPQPRWLRYGWVDNPAQANLVDGRGLPASPWRSDALPLVTRGVGFAP</sequence>
<dbReference type="SUPFAM" id="SSF49785">
    <property type="entry name" value="Galactose-binding domain-like"/>
    <property type="match status" value="1"/>
</dbReference>
<dbReference type="PANTHER" id="PTHR22901:SF0">
    <property type="entry name" value="SIALATE O-ACETYLESTERASE"/>
    <property type="match status" value="1"/>
</dbReference>
<keyword evidence="5" id="KW-1185">Reference proteome</keyword>
<dbReference type="Gene3D" id="3.40.50.1110">
    <property type="entry name" value="SGNH hydrolase"/>
    <property type="match status" value="1"/>
</dbReference>
<dbReference type="PANTHER" id="PTHR22901">
    <property type="entry name" value="SIALATE O-ACETYLESTERASE"/>
    <property type="match status" value="1"/>
</dbReference>
<dbReference type="Gene3D" id="2.60.120.260">
    <property type="entry name" value="Galactose-binding domain-like"/>
    <property type="match status" value="1"/>
</dbReference>
<feature type="domain" description="Sialate O-acetylesterase" evidence="3">
    <location>
        <begin position="464"/>
        <end position="574"/>
    </location>
</feature>
<protein>
    <submittedName>
        <fullName evidence="4">Sialate O-acetylesterase</fullName>
    </submittedName>
</protein>
<evidence type="ECO:0000313" key="4">
    <source>
        <dbReference type="EMBL" id="MEK8052934.1"/>
    </source>
</evidence>
<dbReference type="Proteomes" id="UP001365405">
    <property type="component" value="Unassembled WGS sequence"/>
</dbReference>
<gene>
    <name evidence="4" type="ORF">AACH10_21965</name>
</gene>
<dbReference type="Pfam" id="PF03629">
    <property type="entry name" value="SASA"/>
    <property type="match status" value="1"/>
</dbReference>
<dbReference type="InterPro" id="IPR036514">
    <property type="entry name" value="SGNH_hydro_sf"/>
</dbReference>
<comment type="caution">
    <text evidence="4">The sequence shown here is derived from an EMBL/GenBank/DDBJ whole genome shotgun (WGS) entry which is preliminary data.</text>
</comment>
<evidence type="ECO:0000256" key="2">
    <source>
        <dbReference type="SAM" id="SignalP"/>
    </source>
</evidence>
<proteinExistence type="predicted"/>
<accession>A0ABU9CM90</accession>
<keyword evidence="2" id="KW-0732">Signal</keyword>
<keyword evidence="1" id="KW-0378">Hydrolase</keyword>
<reference evidence="4 5" key="1">
    <citation type="submission" date="2024-04" db="EMBL/GenBank/DDBJ databases">
        <title>Novel species of the genus Ideonella isolated from streams.</title>
        <authorList>
            <person name="Lu H."/>
        </authorList>
    </citation>
    <scope>NUCLEOTIDE SEQUENCE [LARGE SCALE GENOMIC DNA]</scope>
    <source>
        <strain evidence="4 5">DXS22W</strain>
    </source>
</reference>
<organism evidence="4 5">
    <name type="scientific">Pseudaquabacterium inlustre</name>
    <dbReference type="NCBI Taxonomy" id="2984192"/>
    <lineage>
        <taxon>Bacteria</taxon>
        <taxon>Pseudomonadati</taxon>
        <taxon>Pseudomonadota</taxon>
        <taxon>Betaproteobacteria</taxon>
        <taxon>Burkholderiales</taxon>
        <taxon>Sphaerotilaceae</taxon>
        <taxon>Pseudaquabacterium</taxon>
    </lineage>
</organism>
<feature type="chain" id="PRO_5046120406" evidence="2">
    <location>
        <begin position="38"/>
        <end position="703"/>
    </location>
</feature>
<dbReference type="InterPro" id="IPR039329">
    <property type="entry name" value="SIAE"/>
</dbReference>
<dbReference type="SUPFAM" id="SSF52266">
    <property type="entry name" value="SGNH hydrolase"/>
    <property type="match status" value="1"/>
</dbReference>
<evidence type="ECO:0000256" key="1">
    <source>
        <dbReference type="ARBA" id="ARBA00022801"/>
    </source>
</evidence>
<name>A0ABU9CM90_9BURK</name>
<dbReference type="InterPro" id="IPR008979">
    <property type="entry name" value="Galactose-bd-like_sf"/>
</dbReference>
<dbReference type="EMBL" id="JBBUTH010000010">
    <property type="protein sequence ID" value="MEK8052934.1"/>
    <property type="molecule type" value="Genomic_DNA"/>
</dbReference>
<dbReference type="InterPro" id="IPR005181">
    <property type="entry name" value="SASA"/>
</dbReference>
<evidence type="ECO:0000259" key="3">
    <source>
        <dbReference type="Pfam" id="PF03629"/>
    </source>
</evidence>
<evidence type="ECO:0000313" key="5">
    <source>
        <dbReference type="Proteomes" id="UP001365405"/>
    </source>
</evidence>
<dbReference type="RefSeq" id="WP_341412668.1">
    <property type="nucleotide sequence ID" value="NZ_JBBUTH010000010.1"/>
</dbReference>
<feature type="signal peptide" evidence="2">
    <location>
        <begin position="1"/>
        <end position="37"/>
    </location>
</feature>